<protein>
    <submittedName>
        <fullName evidence="2">Uncharacterized protein</fullName>
    </submittedName>
</protein>
<reference evidence="2" key="1">
    <citation type="journal article" date="1998" name="Int. J. Syst. Bacteriol. 48 Pt">
        <title>Thermococcus guaymasensis sp. nov. and Thermococcus aggregans sp. nov., two novel thermophilic archaea isolated from the Guaymas Basin hydrothermal vent site.</title>
        <authorList>
            <person name="Canganella F."/>
            <person name="Jones W.J."/>
            <person name="Gambacorta A."/>
            <person name="Antranikian G."/>
        </authorList>
    </citation>
    <scope>NUCLEOTIDE SEQUENCE</scope>
    <source>
        <strain evidence="2">TY</strain>
    </source>
</reference>
<evidence type="ECO:0000313" key="2">
    <source>
        <dbReference type="EMBL" id="USS40068.1"/>
    </source>
</evidence>
<keyword evidence="1" id="KW-1133">Transmembrane helix</keyword>
<evidence type="ECO:0000256" key="1">
    <source>
        <dbReference type="SAM" id="Phobius"/>
    </source>
</evidence>
<name>A0A9E7MW93_THEAG</name>
<sequence length="61" mass="7273">MNSSQIIGVGIITGAYSLMLFLLYKSKKIIEEMKKIRESRRRRRIKQKVNSVRHAVVERRR</sequence>
<feature type="transmembrane region" description="Helical" evidence="1">
    <location>
        <begin position="6"/>
        <end position="24"/>
    </location>
</feature>
<accession>A0A9E7MW93</accession>
<dbReference type="RefSeq" id="WP_253304025.1">
    <property type="nucleotide sequence ID" value="NZ_CP099582.1"/>
</dbReference>
<dbReference type="AlphaFoldDB" id="A0A9E7MW93"/>
<reference evidence="2" key="2">
    <citation type="submission" date="2022-06" db="EMBL/GenBank/DDBJ databases">
        <authorList>
            <person name="Park Y.-J."/>
        </authorList>
    </citation>
    <scope>NUCLEOTIDE SEQUENCE</scope>
    <source>
        <strain evidence="2">TY</strain>
    </source>
</reference>
<gene>
    <name evidence="2" type="ORF">NF865_06910</name>
</gene>
<keyword evidence="1" id="KW-0812">Transmembrane</keyword>
<keyword evidence="1" id="KW-0472">Membrane</keyword>
<dbReference type="Proteomes" id="UP001055732">
    <property type="component" value="Chromosome"/>
</dbReference>
<evidence type="ECO:0000313" key="3">
    <source>
        <dbReference type="Proteomes" id="UP001055732"/>
    </source>
</evidence>
<keyword evidence="3" id="KW-1185">Reference proteome</keyword>
<dbReference type="EMBL" id="CP099582">
    <property type="protein sequence ID" value="USS40068.1"/>
    <property type="molecule type" value="Genomic_DNA"/>
</dbReference>
<dbReference type="KEGG" id="tagg:NF865_06910"/>
<organism evidence="2 3">
    <name type="scientific">Thermococcus aggregans</name>
    <dbReference type="NCBI Taxonomy" id="110163"/>
    <lineage>
        <taxon>Archaea</taxon>
        <taxon>Methanobacteriati</taxon>
        <taxon>Methanobacteriota</taxon>
        <taxon>Thermococci</taxon>
        <taxon>Thermococcales</taxon>
        <taxon>Thermococcaceae</taxon>
        <taxon>Thermococcus</taxon>
    </lineage>
</organism>
<proteinExistence type="predicted"/>